<proteinExistence type="predicted"/>
<evidence type="ECO:0000313" key="3">
    <source>
        <dbReference type="Proteomes" id="UP000596311"/>
    </source>
</evidence>
<organism evidence="2 3">
    <name type="scientific">Streptomyces koyangensis</name>
    <dbReference type="NCBI Taxonomy" id="188770"/>
    <lineage>
        <taxon>Bacteria</taxon>
        <taxon>Bacillati</taxon>
        <taxon>Actinomycetota</taxon>
        <taxon>Actinomycetes</taxon>
        <taxon>Kitasatosporales</taxon>
        <taxon>Streptomycetaceae</taxon>
        <taxon>Streptomyces</taxon>
        <taxon>Streptomyces aurantiacus group</taxon>
    </lineage>
</organism>
<accession>A0ABX7ENK5</accession>
<evidence type="ECO:0000313" key="2">
    <source>
        <dbReference type="EMBL" id="QRF05416.1"/>
    </source>
</evidence>
<dbReference type="Pfam" id="PF13699">
    <property type="entry name" value="eCIS_core"/>
    <property type="match status" value="1"/>
</dbReference>
<reference evidence="2 3" key="1">
    <citation type="submission" date="2020-03" db="EMBL/GenBank/DDBJ databases">
        <title>Genome mining and metabolic profiling illuminate the polycyclic tetramate macrolactams from Streptomyces koyangensis SCSIO 5802.</title>
        <authorList>
            <person name="Ding W."/>
        </authorList>
    </citation>
    <scope>NUCLEOTIDE SEQUENCE [LARGE SCALE GENOMIC DNA]</scope>
    <source>
        <strain evidence="2 3">SCSIO 5802</strain>
    </source>
</reference>
<dbReference type="EMBL" id="CP049945">
    <property type="protein sequence ID" value="QRF05416.1"/>
    <property type="molecule type" value="Genomic_DNA"/>
</dbReference>
<dbReference type="RefSeq" id="WP_203216086.1">
    <property type="nucleotide sequence ID" value="NZ_CP049945.1"/>
</dbReference>
<name>A0ABX7ENK5_9ACTN</name>
<gene>
    <name evidence="2" type="ORF">G9U55_26795</name>
</gene>
<sequence length="120" mass="12273">MALQRSVGNRVVARLAGQDQHVHGAGCGHEGGADPGNSEQRALLDAAVTSPGRPLSGSLRADAESFYQNDLSATRLHDSPVAQRATAAMGAQAMTIGTHVFLSAPPSSWARSTGARAAPS</sequence>
<evidence type="ECO:0000259" key="1">
    <source>
        <dbReference type="Pfam" id="PF13699"/>
    </source>
</evidence>
<keyword evidence="3" id="KW-1185">Reference proteome</keyword>
<dbReference type="InterPro" id="IPR025295">
    <property type="entry name" value="eCIS_core_dom"/>
</dbReference>
<protein>
    <submittedName>
        <fullName evidence="2">DUF4157 domain-containing protein</fullName>
    </submittedName>
</protein>
<feature type="domain" description="eCIS core" evidence="1">
    <location>
        <begin position="54"/>
        <end position="104"/>
    </location>
</feature>
<dbReference type="Proteomes" id="UP000596311">
    <property type="component" value="Chromosome"/>
</dbReference>